<evidence type="ECO:0000256" key="6">
    <source>
        <dbReference type="SAM" id="MobiDB-lite"/>
    </source>
</evidence>
<name>A0AAN9LL67_CANGL</name>
<evidence type="ECO:0000313" key="8">
    <source>
        <dbReference type="EMBL" id="KAK7336187.1"/>
    </source>
</evidence>
<feature type="compositionally biased region" description="Polar residues" evidence="6">
    <location>
        <begin position="301"/>
        <end position="310"/>
    </location>
</feature>
<dbReference type="GO" id="GO:0005634">
    <property type="term" value="C:nucleus"/>
    <property type="evidence" value="ECO:0007669"/>
    <property type="project" value="UniProtKB-SubCell"/>
</dbReference>
<feature type="domain" description="BHLH" evidence="7">
    <location>
        <begin position="79"/>
        <end position="126"/>
    </location>
</feature>
<dbReference type="GO" id="GO:0046983">
    <property type="term" value="F:protein dimerization activity"/>
    <property type="evidence" value="ECO:0007669"/>
    <property type="project" value="InterPro"/>
</dbReference>
<feature type="compositionally biased region" description="Acidic residues" evidence="6">
    <location>
        <begin position="337"/>
        <end position="352"/>
    </location>
</feature>
<evidence type="ECO:0000256" key="2">
    <source>
        <dbReference type="ARBA" id="ARBA00005536"/>
    </source>
</evidence>
<evidence type="ECO:0000313" key="9">
    <source>
        <dbReference type="Proteomes" id="UP001367508"/>
    </source>
</evidence>
<keyword evidence="3" id="KW-0805">Transcription regulation</keyword>
<keyword evidence="9" id="KW-1185">Reference proteome</keyword>
<dbReference type="AlphaFoldDB" id="A0AAN9LL67"/>
<dbReference type="PANTHER" id="PTHR12161">
    <property type="entry name" value="IST1 FAMILY MEMBER"/>
    <property type="match status" value="1"/>
</dbReference>
<dbReference type="Proteomes" id="UP001367508">
    <property type="component" value="Unassembled WGS sequence"/>
</dbReference>
<protein>
    <recommendedName>
        <fullName evidence="7">BHLH domain-containing protein</fullName>
    </recommendedName>
</protein>
<comment type="subcellular location">
    <subcellularLocation>
        <location evidence="1">Nucleus</location>
    </subcellularLocation>
</comment>
<dbReference type="InterPro" id="IPR011598">
    <property type="entry name" value="bHLH_dom"/>
</dbReference>
<keyword evidence="5" id="KW-0539">Nucleus</keyword>
<dbReference type="Gene3D" id="1.20.1260.60">
    <property type="entry name" value="Vacuolar protein sorting-associated protein Ist1"/>
    <property type="match status" value="1"/>
</dbReference>
<accession>A0AAN9LL67</accession>
<comment type="caution">
    <text evidence="8">The sequence shown here is derived from an EMBL/GenBank/DDBJ whole genome shotgun (WGS) entry which is preliminary data.</text>
</comment>
<evidence type="ECO:0000256" key="3">
    <source>
        <dbReference type="ARBA" id="ARBA00023015"/>
    </source>
</evidence>
<dbReference type="GO" id="GO:0015031">
    <property type="term" value="P:protein transport"/>
    <property type="evidence" value="ECO:0007669"/>
    <property type="project" value="InterPro"/>
</dbReference>
<evidence type="ECO:0000256" key="4">
    <source>
        <dbReference type="ARBA" id="ARBA00023163"/>
    </source>
</evidence>
<dbReference type="Pfam" id="PF23176">
    <property type="entry name" value="bHLH_LHW"/>
    <property type="match status" value="1"/>
</dbReference>
<dbReference type="EMBL" id="JAYMYQ010000004">
    <property type="protein sequence ID" value="KAK7336187.1"/>
    <property type="molecule type" value="Genomic_DNA"/>
</dbReference>
<evidence type="ECO:0000256" key="1">
    <source>
        <dbReference type="ARBA" id="ARBA00004123"/>
    </source>
</evidence>
<evidence type="ECO:0000256" key="5">
    <source>
        <dbReference type="ARBA" id="ARBA00023242"/>
    </source>
</evidence>
<evidence type="ECO:0000259" key="7">
    <source>
        <dbReference type="Pfam" id="PF23176"/>
    </source>
</evidence>
<dbReference type="PANTHER" id="PTHR12161:SF55">
    <property type="entry name" value="REGULATOR OF VPS4 ACTIVITY IN THE MVB PATHWAY PROTEIN"/>
    <property type="match status" value="1"/>
</dbReference>
<gene>
    <name evidence="8" type="ORF">VNO77_16721</name>
</gene>
<organism evidence="8 9">
    <name type="scientific">Canavalia gladiata</name>
    <name type="common">Sword bean</name>
    <name type="synonym">Dolichos gladiatus</name>
    <dbReference type="NCBI Taxonomy" id="3824"/>
    <lineage>
        <taxon>Eukaryota</taxon>
        <taxon>Viridiplantae</taxon>
        <taxon>Streptophyta</taxon>
        <taxon>Embryophyta</taxon>
        <taxon>Tracheophyta</taxon>
        <taxon>Spermatophyta</taxon>
        <taxon>Magnoliopsida</taxon>
        <taxon>eudicotyledons</taxon>
        <taxon>Gunneridae</taxon>
        <taxon>Pentapetalae</taxon>
        <taxon>rosids</taxon>
        <taxon>fabids</taxon>
        <taxon>Fabales</taxon>
        <taxon>Fabaceae</taxon>
        <taxon>Papilionoideae</taxon>
        <taxon>50 kb inversion clade</taxon>
        <taxon>NPAAA clade</taxon>
        <taxon>indigoferoid/millettioid clade</taxon>
        <taxon>Phaseoleae</taxon>
        <taxon>Canavalia</taxon>
    </lineage>
</organism>
<comment type="similarity">
    <text evidence="2">Belongs to the IST1 family.</text>
</comment>
<dbReference type="InterPro" id="IPR005061">
    <property type="entry name" value="Ist1"/>
</dbReference>
<reference evidence="8 9" key="1">
    <citation type="submission" date="2024-01" db="EMBL/GenBank/DDBJ databases">
        <title>The genomes of 5 underutilized Papilionoideae crops provide insights into root nodulation and disease resistanc.</title>
        <authorList>
            <person name="Jiang F."/>
        </authorList>
    </citation>
    <scope>NUCLEOTIDE SEQUENCE [LARGE SCALE GENOMIC DNA]</scope>
    <source>
        <strain evidence="8">LVBAO_FW01</strain>
        <tissue evidence="8">Leaves</tissue>
    </source>
</reference>
<proteinExistence type="inferred from homology"/>
<dbReference type="InterPro" id="IPR042277">
    <property type="entry name" value="IST1-like"/>
</dbReference>
<feature type="region of interest" description="Disordered" evidence="6">
    <location>
        <begin position="298"/>
        <end position="352"/>
    </location>
</feature>
<keyword evidence="4" id="KW-0804">Transcription</keyword>
<dbReference type="Pfam" id="PF03398">
    <property type="entry name" value="Ist1"/>
    <property type="match status" value="1"/>
</dbReference>
<sequence length="352" mass="38543">MDLDSQSATGIILLVHDTTPQLTTITHSHSRSAGKFRLSPPLLELCATVMLLDCRGPKQCGTSADTCLLLLPEPGENPRPQPKGSPNVQYHVQESWEIVPGAKEKTIKHMLFLQCVTKHAAKLKQTGDLRKRTVAIAPILQQNVLAANEFIELCCKLVMTRLSIIAKQRECPADLKDGIASLIFSAPTCSEISKLGDKNIFEKKYGKDFVSAAIDLRPSCGVNHQFIDKLSINISCAINAISLAVNPSTDVSVESNKPATRLSSGGKIDAVHFEDSKSVAEAAAKSPKKKQLVTQLPRYDQLNSEDTLPNQLFGGKDYSRHSYHPTSAHSDIKFDESDYDEEIEAEEPPVTL</sequence>